<keyword evidence="3" id="KW-1185">Reference proteome</keyword>
<dbReference type="EMBL" id="VIIS01001983">
    <property type="protein sequence ID" value="KAF0290087.1"/>
    <property type="molecule type" value="Genomic_DNA"/>
</dbReference>
<proteinExistence type="predicted"/>
<evidence type="ECO:0000313" key="2">
    <source>
        <dbReference type="EMBL" id="KAF0290087.1"/>
    </source>
</evidence>
<feature type="compositionally biased region" description="Basic and acidic residues" evidence="1">
    <location>
        <begin position="77"/>
        <end position="87"/>
    </location>
</feature>
<dbReference type="AlphaFoldDB" id="A0A6A4V1G4"/>
<reference evidence="2 3" key="1">
    <citation type="submission" date="2019-07" db="EMBL/GenBank/DDBJ databases">
        <title>Draft genome assembly of a fouling barnacle, Amphibalanus amphitrite (Darwin, 1854): The first reference genome for Thecostraca.</title>
        <authorList>
            <person name="Kim W."/>
        </authorList>
    </citation>
    <scope>NUCLEOTIDE SEQUENCE [LARGE SCALE GENOMIC DNA]</scope>
    <source>
        <strain evidence="2">SNU_AA5</strain>
        <tissue evidence="2">Soma without cirri and trophi</tissue>
    </source>
</reference>
<sequence>MIRRRWAGRRCGLGTPTSSRMGTPCHPDFEPIDCTMMPPAKAASPPNEARGALYGSTEIGSPDLSCLLRDWTERTPEHDGAAYRERSSSSVASSTLLRPSQSGPAEALGLRSSPQIVQSPLALLEPAGHLVVASPLDEDMDQLDVPQAFCKPFLDGPDLLFSNRHLAYPHMDSPVLGHSRQVTRFGKVRFTVFPGVHWARDPRERRRQLAAARGIQSSGRRGKRKLAPKPQNSRCQQRVNRSGGACNRSE</sequence>
<evidence type="ECO:0000313" key="3">
    <source>
        <dbReference type="Proteomes" id="UP000440578"/>
    </source>
</evidence>
<gene>
    <name evidence="2" type="ORF">FJT64_011710</name>
</gene>
<feature type="region of interest" description="Disordered" evidence="1">
    <location>
        <begin position="77"/>
        <end position="111"/>
    </location>
</feature>
<feature type="compositionally biased region" description="Polar residues" evidence="1">
    <location>
        <begin position="230"/>
        <end position="240"/>
    </location>
</feature>
<protein>
    <submittedName>
        <fullName evidence="2">Uncharacterized protein</fullName>
    </submittedName>
</protein>
<comment type="caution">
    <text evidence="2">The sequence shown here is derived from an EMBL/GenBank/DDBJ whole genome shotgun (WGS) entry which is preliminary data.</text>
</comment>
<organism evidence="2 3">
    <name type="scientific">Amphibalanus amphitrite</name>
    <name type="common">Striped barnacle</name>
    <name type="synonym">Balanus amphitrite</name>
    <dbReference type="NCBI Taxonomy" id="1232801"/>
    <lineage>
        <taxon>Eukaryota</taxon>
        <taxon>Metazoa</taxon>
        <taxon>Ecdysozoa</taxon>
        <taxon>Arthropoda</taxon>
        <taxon>Crustacea</taxon>
        <taxon>Multicrustacea</taxon>
        <taxon>Cirripedia</taxon>
        <taxon>Thoracica</taxon>
        <taxon>Thoracicalcarea</taxon>
        <taxon>Balanomorpha</taxon>
        <taxon>Balanoidea</taxon>
        <taxon>Balanidae</taxon>
        <taxon>Amphibalaninae</taxon>
        <taxon>Amphibalanus</taxon>
    </lineage>
</organism>
<feature type="region of interest" description="Disordered" evidence="1">
    <location>
        <begin position="204"/>
        <end position="250"/>
    </location>
</feature>
<evidence type="ECO:0000256" key="1">
    <source>
        <dbReference type="SAM" id="MobiDB-lite"/>
    </source>
</evidence>
<dbReference type="Proteomes" id="UP000440578">
    <property type="component" value="Unassembled WGS sequence"/>
</dbReference>
<accession>A0A6A4V1G4</accession>
<name>A0A6A4V1G4_AMPAM</name>